<feature type="domain" description="C2H2-type" evidence="9">
    <location>
        <begin position="39"/>
        <end position="69"/>
    </location>
</feature>
<dbReference type="SUPFAM" id="SSF57667">
    <property type="entry name" value="beta-beta-alpha zinc fingers"/>
    <property type="match status" value="4"/>
</dbReference>
<name>A0ABM3N4A7_GALME</name>
<dbReference type="PROSITE" id="PS50157">
    <property type="entry name" value="ZINC_FINGER_C2H2_2"/>
    <property type="match status" value="7"/>
</dbReference>
<accession>A0ABM3N4A7</accession>
<feature type="domain" description="C2H2-type" evidence="9">
    <location>
        <begin position="130"/>
        <end position="152"/>
    </location>
</feature>
<feature type="compositionally biased region" description="Basic and acidic residues" evidence="8">
    <location>
        <begin position="282"/>
        <end position="291"/>
    </location>
</feature>
<gene>
    <name evidence="11" type="primary">LOC113523615</name>
</gene>
<feature type="compositionally biased region" description="Polar residues" evidence="8">
    <location>
        <begin position="338"/>
        <end position="352"/>
    </location>
</feature>
<evidence type="ECO:0000256" key="4">
    <source>
        <dbReference type="ARBA" id="ARBA00022771"/>
    </source>
</evidence>
<feature type="domain" description="C2H2-type" evidence="9">
    <location>
        <begin position="102"/>
        <end position="129"/>
    </location>
</feature>
<feature type="region of interest" description="Disordered" evidence="8">
    <location>
        <begin position="338"/>
        <end position="413"/>
    </location>
</feature>
<keyword evidence="5" id="KW-0862">Zinc</keyword>
<feature type="domain" description="C2H2-type" evidence="9">
    <location>
        <begin position="183"/>
        <end position="206"/>
    </location>
</feature>
<organism evidence="10 11">
    <name type="scientific">Galleria mellonella</name>
    <name type="common">Greater wax moth</name>
    <dbReference type="NCBI Taxonomy" id="7137"/>
    <lineage>
        <taxon>Eukaryota</taxon>
        <taxon>Metazoa</taxon>
        <taxon>Ecdysozoa</taxon>
        <taxon>Arthropoda</taxon>
        <taxon>Hexapoda</taxon>
        <taxon>Insecta</taxon>
        <taxon>Pterygota</taxon>
        <taxon>Neoptera</taxon>
        <taxon>Endopterygota</taxon>
        <taxon>Lepidoptera</taxon>
        <taxon>Glossata</taxon>
        <taxon>Ditrysia</taxon>
        <taxon>Pyraloidea</taxon>
        <taxon>Pyralidae</taxon>
        <taxon>Galleriinae</taxon>
        <taxon>Galleria</taxon>
    </lineage>
</organism>
<evidence type="ECO:0000313" key="10">
    <source>
        <dbReference type="Proteomes" id="UP001652740"/>
    </source>
</evidence>
<feature type="domain" description="C2H2-type" evidence="9">
    <location>
        <begin position="155"/>
        <end position="183"/>
    </location>
</feature>
<comment type="subcellular location">
    <subcellularLocation>
        <location evidence="1">Nucleus</location>
    </subcellularLocation>
</comment>
<dbReference type="InterPro" id="IPR036236">
    <property type="entry name" value="Znf_C2H2_sf"/>
</dbReference>
<feature type="domain" description="C2H2-type" evidence="9">
    <location>
        <begin position="9"/>
        <end position="38"/>
    </location>
</feature>
<keyword evidence="6" id="KW-0539">Nucleus</keyword>
<evidence type="ECO:0000256" key="3">
    <source>
        <dbReference type="ARBA" id="ARBA00022737"/>
    </source>
</evidence>
<dbReference type="PROSITE" id="PS00028">
    <property type="entry name" value="ZINC_FINGER_C2H2_1"/>
    <property type="match status" value="6"/>
</dbReference>
<dbReference type="GeneID" id="113523615"/>
<evidence type="ECO:0000256" key="6">
    <source>
        <dbReference type="ARBA" id="ARBA00023242"/>
    </source>
</evidence>
<keyword evidence="4 7" id="KW-0863">Zinc-finger</keyword>
<dbReference type="InterPro" id="IPR013087">
    <property type="entry name" value="Znf_C2H2_type"/>
</dbReference>
<evidence type="ECO:0000259" key="9">
    <source>
        <dbReference type="PROSITE" id="PS50157"/>
    </source>
</evidence>
<dbReference type="Gene3D" id="3.30.160.60">
    <property type="entry name" value="Classic Zinc Finger"/>
    <property type="match status" value="7"/>
</dbReference>
<keyword evidence="10" id="KW-1185">Reference proteome</keyword>
<keyword evidence="2" id="KW-0479">Metal-binding</keyword>
<dbReference type="PANTHER" id="PTHR16515:SF66">
    <property type="entry name" value="C2H2-TYPE DOMAIN-CONTAINING PROTEIN"/>
    <property type="match status" value="1"/>
</dbReference>
<dbReference type="Pfam" id="PF13894">
    <property type="entry name" value="zf-C2H2_4"/>
    <property type="match status" value="1"/>
</dbReference>
<reference evidence="11" key="1">
    <citation type="submission" date="2025-08" db="UniProtKB">
        <authorList>
            <consortium name="RefSeq"/>
        </authorList>
    </citation>
    <scope>IDENTIFICATION</scope>
    <source>
        <tissue evidence="11">Whole larvae</tissue>
    </source>
</reference>
<keyword evidence="3" id="KW-0677">Repeat</keyword>
<dbReference type="Pfam" id="PF00096">
    <property type="entry name" value="zf-C2H2"/>
    <property type="match status" value="4"/>
</dbReference>
<dbReference type="InterPro" id="IPR050331">
    <property type="entry name" value="Zinc_finger"/>
</dbReference>
<feature type="domain" description="C2H2-type" evidence="9">
    <location>
        <begin position="73"/>
        <end position="100"/>
    </location>
</feature>
<evidence type="ECO:0000256" key="7">
    <source>
        <dbReference type="PROSITE-ProRule" id="PRU00042"/>
    </source>
</evidence>
<dbReference type="SMART" id="SM00355">
    <property type="entry name" value="ZnF_C2H2"/>
    <property type="match status" value="9"/>
</dbReference>
<evidence type="ECO:0000256" key="5">
    <source>
        <dbReference type="ARBA" id="ARBA00022833"/>
    </source>
</evidence>
<evidence type="ECO:0000256" key="8">
    <source>
        <dbReference type="SAM" id="MobiDB-lite"/>
    </source>
</evidence>
<dbReference type="PANTHER" id="PTHR16515">
    <property type="entry name" value="PR DOMAIN ZINC FINGER PROTEIN"/>
    <property type="match status" value="1"/>
</dbReference>
<feature type="region of interest" description="Disordered" evidence="8">
    <location>
        <begin position="270"/>
        <end position="295"/>
    </location>
</feature>
<proteinExistence type="predicted"/>
<evidence type="ECO:0000313" key="11">
    <source>
        <dbReference type="RefSeq" id="XP_052758384.1"/>
    </source>
</evidence>
<evidence type="ECO:0000256" key="1">
    <source>
        <dbReference type="ARBA" id="ARBA00004123"/>
    </source>
</evidence>
<dbReference type="RefSeq" id="XP_052758384.1">
    <property type="nucleotide sequence ID" value="XM_052902424.1"/>
</dbReference>
<dbReference type="Proteomes" id="UP001652740">
    <property type="component" value="Unplaced"/>
</dbReference>
<evidence type="ECO:0000256" key="2">
    <source>
        <dbReference type="ARBA" id="ARBA00022723"/>
    </source>
</evidence>
<sequence>MENQPKKFHHCTHEGCKAAFNRPYRLVQHLLVHNNIRIYVCEESNCSKSYTSRSHLDRHINNVHKSPEKDMLYSCPTCFKNYANRQNLKRHIKIHHKLKVPFTCDVCKAEFRKKNQLSAHMYVHTGLKSFSCDVCSKDFVSLYEKKKHLRHHKTYNCNECQMRFNTWSKYQKHKKTDHANKEFICHDCGRSFKQRSHIVRHVKIHTKTIFEPKKFLCPYDNCQRWYTRNSNLKQHILIKHLRFTHNCHICKAQLSTKAKLDYHIKLHNQPPKVRQPRTKATGRKERKDKGVPKGSTALKLAGMSKNPVNEDNSTNSLIQICIDVECVYVLDRQASQVPTAKSNKWQNCNNKASKAAQRRSADQLGSATPTQRRDFSHTARIPASPKTRVKTSSGAFVDANVPDHGRLPTTPGG</sequence>
<protein>
    <submittedName>
        <fullName evidence="11">Zinc finger protein OZF-like isoform X1</fullName>
    </submittedName>
</protein>